<evidence type="ECO:0000256" key="1">
    <source>
        <dbReference type="SAM" id="Phobius"/>
    </source>
</evidence>
<evidence type="ECO:0000313" key="2">
    <source>
        <dbReference type="EMBL" id="EXX64649.1"/>
    </source>
</evidence>
<feature type="transmembrane region" description="Helical" evidence="1">
    <location>
        <begin position="29"/>
        <end position="51"/>
    </location>
</feature>
<dbReference type="HOGENOM" id="CLU_041704_0_0_1"/>
<name>A0A015KB60_RHIIW</name>
<proteinExistence type="predicted"/>
<keyword evidence="1" id="KW-0472">Membrane</keyword>
<keyword evidence="3" id="KW-1185">Reference proteome</keyword>
<dbReference type="EMBL" id="JEMT01022953">
    <property type="protein sequence ID" value="EXX64649.1"/>
    <property type="molecule type" value="Genomic_DNA"/>
</dbReference>
<gene>
    <name evidence="2" type="ORF">RirG_140750</name>
</gene>
<protein>
    <submittedName>
        <fullName evidence="2">Uncharacterized protein</fullName>
    </submittedName>
</protein>
<keyword evidence="1" id="KW-0812">Transmembrane</keyword>
<comment type="caution">
    <text evidence="2">The sequence shown here is derived from an EMBL/GenBank/DDBJ whole genome shotgun (WGS) entry which is preliminary data.</text>
</comment>
<dbReference type="OrthoDB" id="2244377at2759"/>
<organism evidence="2 3">
    <name type="scientific">Rhizophagus irregularis (strain DAOM 197198w)</name>
    <name type="common">Glomus intraradices</name>
    <dbReference type="NCBI Taxonomy" id="1432141"/>
    <lineage>
        <taxon>Eukaryota</taxon>
        <taxon>Fungi</taxon>
        <taxon>Fungi incertae sedis</taxon>
        <taxon>Mucoromycota</taxon>
        <taxon>Glomeromycotina</taxon>
        <taxon>Glomeromycetes</taxon>
        <taxon>Glomerales</taxon>
        <taxon>Glomeraceae</taxon>
        <taxon>Rhizophagus</taxon>
    </lineage>
</organism>
<dbReference type="AlphaFoldDB" id="A0A015KB60"/>
<sequence>MLFKRVFNFISSRQYACLSLKSAPQRRSLVFIAFSSLCALGIFILLCFGSLDLDFDFSVPVLDSKNTEGILHSKVDVCKFDYSSIKEIARDRSKPYVSFIVDNELIIKNKKIELENIFTGKQICIIVVIPDSIINKSKKDNFSNKNIYVRALSNNVFRIIPVVSVPNYENLYKGIGFFYYPDDYSLSITIGLPGRKDIIITSENVLSLSLSDEAHLKEPNELLPICNATSEITGQWVSGYFYDSLRPLTRHSEFLDIDNDYIFIPDQCRMKLITPVEQLLLLEKKTIHAYGDTFLWGSLYGIETGYKQSWCEEKEPKVPLCSCNFPRPSLPRDTQFVIANSSIFESSLFFHPINDLLEKKISWKVALKQTSRIPKADIVIISVSNNIFMDSSKSLRDFKTKLKGLLSNIKEKYPNSDIFVRTPEPFTLSQHILDISRIRYLQTRDVTINVVKEVGLYLWDVGILDGKDWFMPDQCVKKSKTQLWFKRDVVKLESQLLFHSYYNLN</sequence>
<reference evidence="2 3" key="1">
    <citation type="submission" date="2014-02" db="EMBL/GenBank/DDBJ databases">
        <title>Single nucleus genome sequencing reveals high similarity among nuclei of an endomycorrhizal fungus.</title>
        <authorList>
            <person name="Lin K."/>
            <person name="Geurts R."/>
            <person name="Zhang Z."/>
            <person name="Limpens E."/>
            <person name="Saunders D.G."/>
            <person name="Mu D."/>
            <person name="Pang E."/>
            <person name="Cao H."/>
            <person name="Cha H."/>
            <person name="Lin T."/>
            <person name="Zhou Q."/>
            <person name="Shang Y."/>
            <person name="Li Y."/>
            <person name="Ivanov S."/>
            <person name="Sharma T."/>
            <person name="Velzen R.V."/>
            <person name="Ruijter N.D."/>
            <person name="Aanen D.K."/>
            <person name="Win J."/>
            <person name="Kamoun S."/>
            <person name="Bisseling T."/>
            <person name="Huang S."/>
        </authorList>
    </citation>
    <scope>NUCLEOTIDE SEQUENCE [LARGE SCALE GENOMIC DNA]</scope>
    <source>
        <strain evidence="3">DAOM197198w</strain>
    </source>
</reference>
<evidence type="ECO:0000313" key="3">
    <source>
        <dbReference type="Proteomes" id="UP000022910"/>
    </source>
</evidence>
<dbReference type="SMR" id="A0A015KB60"/>
<accession>A0A015KB60</accession>
<keyword evidence="1" id="KW-1133">Transmembrane helix</keyword>
<dbReference type="SUPFAM" id="SSF52266">
    <property type="entry name" value="SGNH hydrolase"/>
    <property type="match status" value="1"/>
</dbReference>
<dbReference type="Proteomes" id="UP000022910">
    <property type="component" value="Unassembled WGS sequence"/>
</dbReference>